<dbReference type="EMBL" id="MK072246">
    <property type="protein sequence ID" value="AYV80637.1"/>
    <property type="molecule type" value="Genomic_DNA"/>
</dbReference>
<feature type="non-terminal residue" evidence="1">
    <location>
        <position position="252"/>
    </location>
</feature>
<organism evidence="1">
    <name type="scientific">Harvfovirus sp</name>
    <dbReference type="NCBI Taxonomy" id="2487768"/>
    <lineage>
        <taxon>Viruses</taxon>
        <taxon>Varidnaviria</taxon>
        <taxon>Bamfordvirae</taxon>
        <taxon>Nucleocytoviricota</taxon>
        <taxon>Megaviricetes</taxon>
        <taxon>Imitervirales</taxon>
        <taxon>Mimiviridae</taxon>
        <taxon>Klosneuvirinae</taxon>
    </lineage>
</organism>
<sequence>MECKQYENPKMISDEIKTIKINEYDLLIVEICGTIYRGDGHVVSMIRDRPTFFGDYESAMKYSSAEMYLKSYKTKNKITLLVLTKTKENILYLHYFFKNYLTGKYSHSKQDLVSLQITYIMLQVAFGLIPGSMKNIDLCSLSIPFIDSYLRHQYDLESNTVDDFILILTKYRTDDVIPFRYSQRSLDRILMENLSKLLKEFGIEGIFYHQPEEILAIQKPKLLCVVMNKILYEKHVDNITCPPSEICVFSPV</sequence>
<accession>A0A3G5A0C5</accession>
<protein>
    <submittedName>
        <fullName evidence="1">Uncharacterized protein</fullName>
    </submittedName>
</protein>
<gene>
    <name evidence="1" type="ORF">Harvfovirus4_1</name>
</gene>
<evidence type="ECO:0000313" key="1">
    <source>
        <dbReference type="EMBL" id="AYV80637.1"/>
    </source>
</evidence>
<name>A0A3G5A0C5_9VIRU</name>
<reference evidence="1" key="1">
    <citation type="submission" date="2018-10" db="EMBL/GenBank/DDBJ databases">
        <title>Hidden diversity of soil giant viruses.</title>
        <authorList>
            <person name="Schulz F."/>
            <person name="Alteio L."/>
            <person name="Goudeau D."/>
            <person name="Ryan E.M."/>
            <person name="Malmstrom R.R."/>
            <person name="Blanchard J."/>
            <person name="Woyke T."/>
        </authorList>
    </citation>
    <scope>NUCLEOTIDE SEQUENCE</scope>
    <source>
        <strain evidence="1">HAV1</strain>
    </source>
</reference>
<proteinExistence type="predicted"/>